<accession>A0ACC0ADN2</accession>
<dbReference type="EMBL" id="CM044706">
    <property type="protein sequence ID" value="KAI5658097.1"/>
    <property type="molecule type" value="Genomic_DNA"/>
</dbReference>
<evidence type="ECO:0000313" key="2">
    <source>
        <dbReference type="Proteomes" id="UP001060085"/>
    </source>
</evidence>
<name>A0ACC0ADN2_CATRO</name>
<evidence type="ECO:0000313" key="1">
    <source>
        <dbReference type="EMBL" id="KAI5658097.1"/>
    </source>
</evidence>
<protein>
    <submittedName>
        <fullName evidence="1">Uncharacterized protein</fullName>
    </submittedName>
</protein>
<keyword evidence="2" id="KW-1185">Reference proteome</keyword>
<dbReference type="Proteomes" id="UP001060085">
    <property type="component" value="Linkage Group LG06"/>
</dbReference>
<sequence length="286" mass="32849">MVGRDLLSTKTLSNSSGEENKRQEGEHIDTKAVESESYDHGARTHLGYYFGAYGRNDGDGRWRYPRIMNAFHGNRNYGDEPMVERRLMDRGNLFLLVPSMTNCLSSHFPLEDPSISQMFDPSCHGFGNLNDTSIVELNIVSFALEFDRDSLQHIYTITSMRERRHTMEFKGEWENVGEILILCYGDLTINVDDNLFFDLKEFNTFNRASFRRTLEEESEEASSEGFEASMPKDVGDIHTVNVRSTLPSQDRGLEELDMNLNMDPSWRRFELLGLVLLDSHKTFSTA</sequence>
<reference evidence="2" key="1">
    <citation type="journal article" date="2023" name="Nat. Plants">
        <title>Single-cell RNA sequencing provides a high-resolution roadmap for understanding the multicellular compartmentation of specialized metabolism.</title>
        <authorList>
            <person name="Sun S."/>
            <person name="Shen X."/>
            <person name="Li Y."/>
            <person name="Li Y."/>
            <person name="Wang S."/>
            <person name="Li R."/>
            <person name="Zhang H."/>
            <person name="Shen G."/>
            <person name="Guo B."/>
            <person name="Wei J."/>
            <person name="Xu J."/>
            <person name="St-Pierre B."/>
            <person name="Chen S."/>
            <person name="Sun C."/>
        </authorList>
    </citation>
    <scope>NUCLEOTIDE SEQUENCE [LARGE SCALE GENOMIC DNA]</scope>
</reference>
<gene>
    <name evidence="1" type="ORF">M9H77_26890</name>
</gene>
<proteinExistence type="predicted"/>
<comment type="caution">
    <text evidence="1">The sequence shown here is derived from an EMBL/GenBank/DDBJ whole genome shotgun (WGS) entry which is preliminary data.</text>
</comment>
<organism evidence="1 2">
    <name type="scientific">Catharanthus roseus</name>
    <name type="common">Madagascar periwinkle</name>
    <name type="synonym">Vinca rosea</name>
    <dbReference type="NCBI Taxonomy" id="4058"/>
    <lineage>
        <taxon>Eukaryota</taxon>
        <taxon>Viridiplantae</taxon>
        <taxon>Streptophyta</taxon>
        <taxon>Embryophyta</taxon>
        <taxon>Tracheophyta</taxon>
        <taxon>Spermatophyta</taxon>
        <taxon>Magnoliopsida</taxon>
        <taxon>eudicotyledons</taxon>
        <taxon>Gunneridae</taxon>
        <taxon>Pentapetalae</taxon>
        <taxon>asterids</taxon>
        <taxon>lamiids</taxon>
        <taxon>Gentianales</taxon>
        <taxon>Apocynaceae</taxon>
        <taxon>Rauvolfioideae</taxon>
        <taxon>Vinceae</taxon>
        <taxon>Catharanthinae</taxon>
        <taxon>Catharanthus</taxon>
    </lineage>
</organism>